<dbReference type="SUPFAM" id="SSF51182">
    <property type="entry name" value="RmlC-like cupins"/>
    <property type="match status" value="1"/>
</dbReference>
<dbReference type="PANTHER" id="PTHR35848:SF6">
    <property type="entry name" value="CUPIN TYPE-2 DOMAIN-CONTAINING PROTEIN"/>
    <property type="match status" value="1"/>
</dbReference>
<accession>A0A9X1LWM7</accession>
<gene>
    <name evidence="3" type="ORF">KEC57_13655</name>
</gene>
<evidence type="ECO:0000313" key="3">
    <source>
        <dbReference type="EMBL" id="MCC2033227.1"/>
    </source>
</evidence>
<keyword evidence="4" id="KW-1185">Reference proteome</keyword>
<proteinExistence type="predicted"/>
<dbReference type="GO" id="GO:0046872">
    <property type="term" value="F:metal ion binding"/>
    <property type="evidence" value="ECO:0007669"/>
    <property type="project" value="UniProtKB-KW"/>
</dbReference>
<organism evidence="3 4">
    <name type="scientific">Microbacterium allomyrinae</name>
    <dbReference type="NCBI Taxonomy" id="2830666"/>
    <lineage>
        <taxon>Bacteria</taxon>
        <taxon>Bacillati</taxon>
        <taxon>Actinomycetota</taxon>
        <taxon>Actinomycetes</taxon>
        <taxon>Micrococcales</taxon>
        <taxon>Microbacteriaceae</taxon>
        <taxon>Microbacterium</taxon>
    </lineage>
</organism>
<dbReference type="PANTHER" id="PTHR35848">
    <property type="entry name" value="OXALATE-BINDING PROTEIN"/>
    <property type="match status" value="1"/>
</dbReference>
<reference evidence="3" key="1">
    <citation type="submission" date="2021-04" db="EMBL/GenBank/DDBJ databases">
        <title>Microbacterium tenobrionis sp. nov. and Microbacterium allomyrinae sp. nov., isolated from larvae of Tenobrio molitor and Allomyrina dichotoma, respectively.</title>
        <authorList>
            <person name="Lee S.D."/>
        </authorList>
    </citation>
    <scope>NUCLEOTIDE SEQUENCE</scope>
    <source>
        <strain evidence="3">BWT-G7</strain>
    </source>
</reference>
<dbReference type="InterPro" id="IPR011051">
    <property type="entry name" value="RmlC_Cupin_sf"/>
</dbReference>
<sequence>MTTIRIFREIEVLDRGGAVKTWPLITTETSGGENDLATGISVYPVGAGAPLHSHNCDEQVLILEGDGFVEVHEGGKDAADGILRRDLTKDDTAYVKAGVFHRYQNTGDVPMRILWIYPQAFVTRTFGDTGKTVEHLTTEDAMGGR</sequence>
<dbReference type="RefSeq" id="WP_229385191.1">
    <property type="nucleotide sequence ID" value="NZ_JAGTTN010000004.1"/>
</dbReference>
<evidence type="ECO:0000313" key="4">
    <source>
        <dbReference type="Proteomes" id="UP001139354"/>
    </source>
</evidence>
<dbReference type="Gene3D" id="2.60.120.10">
    <property type="entry name" value="Jelly Rolls"/>
    <property type="match status" value="1"/>
</dbReference>
<evidence type="ECO:0000256" key="1">
    <source>
        <dbReference type="ARBA" id="ARBA00022723"/>
    </source>
</evidence>
<dbReference type="InterPro" id="IPR051610">
    <property type="entry name" value="GPI/OXD"/>
</dbReference>
<dbReference type="AlphaFoldDB" id="A0A9X1LWM7"/>
<feature type="domain" description="Cupin type-2" evidence="2">
    <location>
        <begin position="41"/>
        <end position="117"/>
    </location>
</feature>
<dbReference type="Proteomes" id="UP001139354">
    <property type="component" value="Unassembled WGS sequence"/>
</dbReference>
<dbReference type="InterPro" id="IPR014710">
    <property type="entry name" value="RmlC-like_jellyroll"/>
</dbReference>
<keyword evidence="1" id="KW-0479">Metal-binding</keyword>
<dbReference type="Pfam" id="PF07883">
    <property type="entry name" value="Cupin_2"/>
    <property type="match status" value="1"/>
</dbReference>
<dbReference type="InterPro" id="IPR013096">
    <property type="entry name" value="Cupin_2"/>
</dbReference>
<dbReference type="EMBL" id="JAGTTN010000004">
    <property type="protein sequence ID" value="MCC2033227.1"/>
    <property type="molecule type" value="Genomic_DNA"/>
</dbReference>
<name>A0A9X1LWM7_9MICO</name>
<comment type="caution">
    <text evidence="3">The sequence shown here is derived from an EMBL/GenBank/DDBJ whole genome shotgun (WGS) entry which is preliminary data.</text>
</comment>
<protein>
    <submittedName>
        <fullName evidence="3">Cupin domain-containing protein</fullName>
    </submittedName>
</protein>
<evidence type="ECO:0000259" key="2">
    <source>
        <dbReference type="Pfam" id="PF07883"/>
    </source>
</evidence>